<evidence type="ECO:0000313" key="2">
    <source>
        <dbReference type="Proteomes" id="UP000032024"/>
    </source>
</evidence>
<sequence>MGNLVINGVASSNGGTFDDVIVNGKGTVNSEIKCKNLE</sequence>
<proteinExistence type="predicted"/>
<dbReference type="AlphaFoldDB" id="A0AAN0T7A2"/>
<evidence type="ECO:0000313" key="1">
    <source>
        <dbReference type="EMBL" id="AJO24082.1"/>
    </source>
</evidence>
<gene>
    <name evidence="1" type="ORF">SB48_HM08orf05260</name>
</gene>
<protein>
    <submittedName>
        <fullName evidence="1">Uncharacterized protein</fullName>
    </submittedName>
</protein>
<reference evidence="2" key="1">
    <citation type="submission" date="2015-01" db="EMBL/GenBank/DDBJ databases">
        <title>Comparative genome analysis of Bacillus coagulans HM-08, Clostridium butyricum HM-68, Bacillus subtilis HM-66 and Bacillus paralicheniformis BL-09.</title>
        <authorList>
            <person name="Zhang H."/>
        </authorList>
    </citation>
    <scope>NUCLEOTIDE SEQUENCE [LARGE SCALE GENOMIC DNA]</scope>
    <source>
        <strain evidence="2">HM-08</strain>
    </source>
</reference>
<dbReference type="EMBL" id="CP010525">
    <property type="protein sequence ID" value="AJO24082.1"/>
    <property type="molecule type" value="Genomic_DNA"/>
</dbReference>
<name>A0AAN0T7A2_HEYCO</name>
<organism evidence="1 2">
    <name type="scientific">Heyndrickxia coagulans</name>
    <name type="common">Weizmannia coagulans</name>
    <dbReference type="NCBI Taxonomy" id="1398"/>
    <lineage>
        <taxon>Bacteria</taxon>
        <taxon>Bacillati</taxon>
        <taxon>Bacillota</taxon>
        <taxon>Bacilli</taxon>
        <taxon>Bacillales</taxon>
        <taxon>Bacillaceae</taxon>
        <taxon>Heyndrickxia</taxon>
    </lineage>
</organism>
<dbReference type="Proteomes" id="UP000032024">
    <property type="component" value="Chromosome"/>
</dbReference>
<keyword evidence="2" id="KW-1185">Reference proteome</keyword>
<accession>A0AAN0T7A2</accession>